<evidence type="ECO:0000313" key="4">
    <source>
        <dbReference type="Proteomes" id="UP000663828"/>
    </source>
</evidence>
<evidence type="ECO:0000313" key="3">
    <source>
        <dbReference type="EMBL" id="CAF1115142.1"/>
    </source>
</evidence>
<feature type="transmembrane region" description="Helical" evidence="1">
    <location>
        <begin position="99"/>
        <end position="120"/>
    </location>
</feature>
<sequence>MSFVKRIGVTYGTFVAANYLSNYVLFPNKKLDYGFLNRLLGREVNTEWWGTRTAHIVTIALPLAVADHLSIDIWNKFLLPRLKYPAGTKLSIVHTPGPYLFHIVAFAFTGIMAYVAYDAYVNPLHKDRMKAVTSKVYPELQGCQTMYMLPLTGRIVEYLSGKPCPHGTLLGLIPPTAAFVTVKGFGMKWPWNDNLTPFERKLNNE</sequence>
<comment type="caution">
    <text evidence="2">The sequence shown here is derived from an EMBL/GenBank/DDBJ whole genome shotgun (WGS) entry which is preliminary data.</text>
</comment>
<evidence type="ECO:0000256" key="1">
    <source>
        <dbReference type="SAM" id="Phobius"/>
    </source>
</evidence>
<dbReference type="AlphaFoldDB" id="A0A813SAY3"/>
<dbReference type="Proteomes" id="UP000663852">
    <property type="component" value="Unassembled WGS sequence"/>
</dbReference>
<dbReference type="OrthoDB" id="9978102at2759"/>
<keyword evidence="1" id="KW-0812">Transmembrane</keyword>
<keyword evidence="1" id="KW-1133">Transmembrane helix</keyword>
<keyword evidence="4" id="KW-1185">Reference proteome</keyword>
<gene>
    <name evidence="2" type="ORF">EDS130_LOCUS4474</name>
    <name evidence="3" type="ORF">XAT740_LOCUS19075</name>
</gene>
<dbReference type="Proteomes" id="UP000663828">
    <property type="component" value="Unassembled WGS sequence"/>
</dbReference>
<evidence type="ECO:0000313" key="5">
    <source>
        <dbReference type="Proteomes" id="UP000663852"/>
    </source>
</evidence>
<proteinExistence type="predicted"/>
<keyword evidence="1" id="KW-0472">Membrane</keyword>
<reference evidence="2" key="1">
    <citation type="submission" date="2021-02" db="EMBL/GenBank/DDBJ databases">
        <authorList>
            <person name="Nowell W R."/>
        </authorList>
    </citation>
    <scope>NUCLEOTIDE SEQUENCE</scope>
</reference>
<name>A0A813SAY3_ADIRI</name>
<accession>A0A813SAY3</accession>
<protein>
    <submittedName>
        <fullName evidence="2">Uncharacterized protein</fullName>
    </submittedName>
</protein>
<dbReference type="EMBL" id="CAJNOR010001292">
    <property type="protein sequence ID" value="CAF1115142.1"/>
    <property type="molecule type" value="Genomic_DNA"/>
</dbReference>
<organism evidence="2 5">
    <name type="scientific">Adineta ricciae</name>
    <name type="common">Rotifer</name>
    <dbReference type="NCBI Taxonomy" id="249248"/>
    <lineage>
        <taxon>Eukaryota</taxon>
        <taxon>Metazoa</taxon>
        <taxon>Spiralia</taxon>
        <taxon>Gnathifera</taxon>
        <taxon>Rotifera</taxon>
        <taxon>Eurotatoria</taxon>
        <taxon>Bdelloidea</taxon>
        <taxon>Adinetida</taxon>
        <taxon>Adinetidae</taxon>
        <taxon>Adineta</taxon>
    </lineage>
</organism>
<dbReference type="EMBL" id="CAJNOJ010000012">
    <property type="protein sequence ID" value="CAF0793639.1"/>
    <property type="molecule type" value="Genomic_DNA"/>
</dbReference>
<evidence type="ECO:0000313" key="2">
    <source>
        <dbReference type="EMBL" id="CAF0793639.1"/>
    </source>
</evidence>
<feature type="transmembrane region" description="Helical" evidence="1">
    <location>
        <begin position="7"/>
        <end position="26"/>
    </location>
</feature>